<accession>K4DEF6</accession>
<dbReference type="Proteomes" id="UP000004994">
    <property type="component" value="Chromosome 12"/>
</dbReference>
<dbReference type="EnsemblPlants" id="Solyc12g038010.1.1">
    <property type="protein sequence ID" value="Solyc12g038010.1.1"/>
    <property type="gene ID" value="Solyc12g038010.1"/>
</dbReference>
<dbReference type="eggNOG" id="KOG0415">
    <property type="taxonomic scope" value="Eukaryota"/>
</dbReference>
<dbReference type="PhylomeDB" id="K4DEF6"/>
<organism evidence="1">
    <name type="scientific">Solanum lycopersicum</name>
    <name type="common">Tomato</name>
    <name type="synonym">Lycopersicon esculentum</name>
    <dbReference type="NCBI Taxonomy" id="4081"/>
    <lineage>
        <taxon>Eukaryota</taxon>
        <taxon>Viridiplantae</taxon>
        <taxon>Streptophyta</taxon>
        <taxon>Embryophyta</taxon>
        <taxon>Tracheophyta</taxon>
        <taxon>Spermatophyta</taxon>
        <taxon>Magnoliopsida</taxon>
        <taxon>eudicotyledons</taxon>
        <taxon>Gunneridae</taxon>
        <taxon>Pentapetalae</taxon>
        <taxon>asterids</taxon>
        <taxon>lamiids</taxon>
        <taxon>Solanales</taxon>
        <taxon>Solanaceae</taxon>
        <taxon>Solanoideae</taxon>
        <taxon>Solaneae</taxon>
        <taxon>Solanum</taxon>
        <taxon>Solanum subgen. Lycopersicon</taxon>
    </lineage>
</organism>
<keyword evidence="2" id="KW-1185">Reference proteome</keyword>
<proteinExistence type="predicted"/>
<dbReference type="SUPFAM" id="SSF50891">
    <property type="entry name" value="Cyclophilin-like"/>
    <property type="match status" value="1"/>
</dbReference>
<dbReference type="PaxDb" id="4081-Solyc12g038010.1.1"/>
<name>K4DEF6_SOLLC</name>
<dbReference type="STRING" id="4081.K4DEF6"/>
<sequence length="197" mass="22341">MLVMIVDMFGGYRIGFVHRSMRFNMQKLSEVMQDKSGDPKGTGLGEDSIYKFLFVDPACFNGDGIRSGLKHSKRGTVVMASAEITLGFDTLNRLNEIYVDDKGKPYQNSRIKNTYILYDPFYDPFKLADFIPDASPKIKSKDEIDDVRLEDYCMPKDEELGVYEEKEAHTRAVLLESVGVIPDAEMKPLKMCSLLVN</sequence>
<evidence type="ECO:0000313" key="2">
    <source>
        <dbReference type="Proteomes" id="UP000004994"/>
    </source>
</evidence>
<dbReference type="PANTHER" id="PTHR45843">
    <property type="entry name" value="PEPTIDYL-PROLYL CIS-TRANS ISOMERASE-LIKE 4"/>
    <property type="match status" value="1"/>
</dbReference>
<dbReference type="PANTHER" id="PTHR45843:SF2">
    <property type="entry name" value="PPIASE CYCLOPHILIN-TYPE DOMAIN-CONTAINING PROTEIN"/>
    <property type="match status" value="1"/>
</dbReference>
<dbReference type="HOGENOM" id="CLU_1613655_0_0_1"/>
<dbReference type="AlphaFoldDB" id="K4DEF6"/>
<dbReference type="GO" id="GO:0005634">
    <property type="term" value="C:nucleus"/>
    <property type="evidence" value="ECO:0000318"/>
    <property type="project" value="GO_Central"/>
</dbReference>
<dbReference type="InParanoid" id="K4DEF6"/>
<reference evidence="1" key="1">
    <citation type="journal article" date="2012" name="Nature">
        <title>The tomato genome sequence provides insights into fleshy fruit evolution.</title>
        <authorList>
            <consortium name="Tomato Genome Consortium"/>
        </authorList>
    </citation>
    <scope>NUCLEOTIDE SEQUENCE [LARGE SCALE GENOMIC DNA]</scope>
    <source>
        <strain evidence="1">cv. Heinz 1706</strain>
    </source>
</reference>
<reference evidence="1" key="2">
    <citation type="submission" date="2015-06" db="UniProtKB">
        <authorList>
            <consortium name="EnsemblPlants"/>
        </authorList>
    </citation>
    <scope>IDENTIFICATION</scope>
    <source>
        <strain evidence="1">cv. Heinz 1706</strain>
    </source>
</reference>
<dbReference type="Gramene" id="Solyc12g038010.1.1">
    <property type="protein sequence ID" value="Solyc12g038010.1.1"/>
    <property type="gene ID" value="Solyc12g038010.1"/>
</dbReference>
<protein>
    <submittedName>
        <fullName evidence="1">Uncharacterized protein</fullName>
    </submittedName>
</protein>
<evidence type="ECO:0000313" key="1">
    <source>
        <dbReference type="EnsemblPlants" id="Solyc12g038010.1.1"/>
    </source>
</evidence>
<dbReference type="InterPro" id="IPR035542">
    <property type="entry name" value="CRIP"/>
</dbReference>
<dbReference type="InterPro" id="IPR029000">
    <property type="entry name" value="Cyclophilin-like_dom_sf"/>
</dbReference>